<sequence>MLKLTHIRETELAKLRKLRDEIATQANFEYKERQRKLREQDEIDAFNWKFYTRRTHTQPRRTTGAR</sequence>
<dbReference type="EMBL" id="LR796614">
    <property type="protein sequence ID" value="CAB4155147.1"/>
    <property type="molecule type" value="Genomic_DNA"/>
</dbReference>
<organism evidence="1">
    <name type="scientific">uncultured Caudovirales phage</name>
    <dbReference type="NCBI Taxonomy" id="2100421"/>
    <lineage>
        <taxon>Viruses</taxon>
        <taxon>Duplodnaviria</taxon>
        <taxon>Heunggongvirae</taxon>
        <taxon>Uroviricota</taxon>
        <taxon>Caudoviricetes</taxon>
        <taxon>Peduoviridae</taxon>
        <taxon>Maltschvirus</taxon>
        <taxon>Maltschvirus maltsch</taxon>
    </lineage>
</organism>
<reference evidence="1" key="1">
    <citation type="submission" date="2020-04" db="EMBL/GenBank/DDBJ databases">
        <authorList>
            <person name="Chiriac C."/>
            <person name="Salcher M."/>
            <person name="Ghai R."/>
            <person name="Kavagutti S V."/>
        </authorList>
    </citation>
    <scope>NUCLEOTIDE SEQUENCE</scope>
</reference>
<accession>A0A6J5N8T6</accession>
<name>A0A6J5N8T6_9CAUD</name>
<gene>
    <name evidence="1" type="ORF">UFOVP654_83</name>
</gene>
<evidence type="ECO:0000313" key="1">
    <source>
        <dbReference type="EMBL" id="CAB4155147.1"/>
    </source>
</evidence>
<proteinExistence type="predicted"/>
<protein>
    <submittedName>
        <fullName evidence="1">Uncharacterized protein</fullName>
    </submittedName>
</protein>